<accession>A0A821PA12</accession>
<dbReference type="GO" id="GO:0008289">
    <property type="term" value="F:lipid binding"/>
    <property type="evidence" value="ECO:0007669"/>
    <property type="project" value="InterPro"/>
</dbReference>
<dbReference type="InterPro" id="IPR012674">
    <property type="entry name" value="Calycin"/>
</dbReference>
<dbReference type="OrthoDB" id="354351at2759"/>
<evidence type="ECO:0000256" key="1">
    <source>
        <dbReference type="ARBA" id="ARBA00008390"/>
    </source>
</evidence>
<dbReference type="Gene3D" id="2.40.128.20">
    <property type="match status" value="1"/>
</dbReference>
<name>A0A821PA12_9NEOP</name>
<protein>
    <submittedName>
        <fullName evidence="2">Uncharacterized protein</fullName>
    </submittedName>
</protein>
<sequence>MAFFGKLYTHDSNENFEDFVKSLNLPQEFATAYLNSKISQKIEKDGDEYVITTNKPSGPSEMRFKSGVEFDEKITAEVTGKNTITVDGNKVTQVQKLPDGKTVTFAREYSPDKLVVTITSSFWNGTAKRIYVA</sequence>
<organism evidence="2 3">
    <name type="scientific">Pieris macdunnoughi</name>
    <dbReference type="NCBI Taxonomy" id="345717"/>
    <lineage>
        <taxon>Eukaryota</taxon>
        <taxon>Metazoa</taxon>
        <taxon>Ecdysozoa</taxon>
        <taxon>Arthropoda</taxon>
        <taxon>Hexapoda</taxon>
        <taxon>Insecta</taxon>
        <taxon>Pterygota</taxon>
        <taxon>Neoptera</taxon>
        <taxon>Endopterygota</taxon>
        <taxon>Lepidoptera</taxon>
        <taxon>Glossata</taxon>
        <taxon>Ditrysia</taxon>
        <taxon>Papilionoidea</taxon>
        <taxon>Pieridae</taxon>
        <taxon>Pierinae</taxon>
        <taxon>Pieris</taxon>
    </lineage>
</organism>
<dbReference type="Proteomes" id="UP000663880">
    <property type="component" value="Unassembled WGS sequence"/>
</dbReference>
<comment type="caution">
    <text evidence="2">The sequence shown here is derived from an EMBL/GenBank/DDBJ whole genome shotgun (WGS) entry which is preliminary data.</text>
</comment>
<proteinExistence type="inferred from homology"/>
<comment type="similarity">
    <text evidence="1">Belongs to the calycin superfamily. Fatty-acid binding protein (FABP) family.</text>
</comment>
<reference evidence="2" key="1">
    <citation type="submission" date="2021-02" db="EMBL/GenBank/DDBJ databases">
        <authorList>
            <person name="Steward A R."/>
        </authorList>
    </citation>
    <scope>NUCLEOTIDE SEQUENCE</scope>
</reference>
<keyword evidence="3" id="KW-1185">Reference proteome</keyword>
<gene>
    <name evidence="2" type="ORF">PMACD_LOCUS3514</name>
</gene>
<dbReference type="PANTHER" id="PTHR11955">
    <property type="entry name" value="FATTY ACID BINDING PROTEIN"/>
    <property type="match status" value="1"/>
</dbReference>
<evidence type="ECO:0000313" key="3">
    <source>
        <dbReference type="Proteomes" id="UP000663880"/>
    </source>
</evidence>
<dbReference type="EMBL" id="CAJOBZ010000006">
    <property type="protein sequence ID" value="CAF4802256.1"/>
    <property type="molecule type" value="Genomic_DNA"/>
</dbReference>
<dbReference type="Pfam" id="PF14651">
    <property type="entry name" value="Lipocalin_7"/>
    <property type="match status" value="1"/>
</dbReference>
<dbReference type="AlphaFoldDB" id="A0A821PA12"/>
<dbReference type="SUPFAM" id="SSF50814">
    <property type="entry name" value="Lipocalins"/>
    <property type="match status" value="1"/>
</dbReference>
<dbReference type="InterPro" id="IPR031259">
    <property type="entry name" value="ILBP"/>
</dbReference>
<evidence type="ECO:0000313" key="2">
    <source>
        <dbReference type="EMBL" id="CAF4802256.1"/>
    </source>
</evidence>